<keyword evidence="3" id="KW-1185">Reference proteome</keyword>
<gene>
    <name evidence="2" type="ORF">PUV54_13145</name>
</gene>
<dbReference type="InterPro" id="IPR011042">
    <property type="entry name" value="6-blade_b-propeller_TolB-like"/>
</dbReference>
<dbReference type="Gene3D" id="2.120.10.30">
    <property type="entry name" value="TolB, C-terminal domain"/>
    <property type="match status" value="1"/>
</dbReference>
<organism evidence="2 3">
    <name type="scientific">Hyphococcus flavus</name>
    <dbReference type="NCBI Taxonomy" id="1866326"/>
    <lineage>
        <taxon>Bacteria</taxon>
        <taxon>Pseudomonadati</taxon>
        <taxon>Pseudomonadota</taxon>
        <taxon>Alphaproteobacteria</taxon>
        <taxon>Parvularculales</taxon>
        <taxon>Parvularculaceae</taxon>
        <taxon>Hyphococcus</taxon>
    </lineage>
</organism>
<evidence type="ECO:0000313" key="3">
    <source>
        <dbReference type="Proteomes" id="UP001214043"/>
    </source>
</evidence>
<proteinExistence type="predicted"/>
<dbReference type="PANTHER" id="PTHR11799">
    <property type="entry name" value="PARAOXONASE"/>
    <property type="match status" value="1"/>
</dbReference>
<dbReference type="SUPFAM" id="SSF63829">
    <property type="entry name" value="Calcium-dependent phosphotriesterase"/>
    <property type="match status" value="1"/>
</dbReference>
<evidence type="ECO:0000256" key="1">
    <source>
        <dbReference type="SAM" id="SignalP"/>
    </source>
</evidence>
<dbReference type="PANTHER" id="PTHR11799:SF12">
    <property type="entry name" value="PARAOXONASE-RELATED"/>
    <property type="match status" value="1"/>
</dbReference>
<feature type="signal peptide" evidence="1">
    <location>
        <begin position="1"/>
        <end position="24"/>
    </location>
</feature>
<dbReference type="AlphaFoldDB" id="A0AAF0CF11"/>
<accession>A0AAF0CF11</accession>
<name>A0AAF0CF11_9PROT</name>
<evidence type="ECO:0008006" key="4">
    <source>
        <dbReference type="Google" id="ProtNLM"/>
    </source>
</evidence>
<dbReference type="RefSeq" id="WP_274492721.1">
    <property type="nucleotide sequence ID" value="NZ_CP118166.1"/>
</dbReference>
<dbReference type="EMBL" id="CP118166">
    <property type="protein sequence ID" value="WDI30899.1"/>
    <property type="molecule type" value="Genomic_DNA"/>
</dbReference>
<keyword evidence="1" id="KW-0732">Signal</keyword>
<dbReference type="Proteomes" id="UP001214043">
    <property type="component" value="Chromosome"/>
</dbReference>
<dbReference type="KEGG" id="hfl:PUV54_13145"/>
<sequence>MGKTQLKFAVILGFAGLISCSAQNVGPAKFAHNVCRHVSILDDVTLKPVLGAEDLALDEANGRLFISAYNRRAAEKASKRNGAAPPSGGVYAVPLDALFQAGGQPVYAASLASPGEFSGGLRPHGIHYDKTNKELVFINRTYARDGRKWRMEPVLQRLGANGEVFVGAAQTTHCAANDVVTNEGENLVSFDHASCGIGAGFENIFRLKRSGLMNDRSIVFKKALFANGLAQTVDGDFVLAATRENALLVLDRNKHEIKTRIDLPGGPDNLSVSAEGDIIAAVHPKMLKLAFNRKLGWGRAPSRIIKADPQTGAIDILFDDPKGALFSAATSAVKVEQGLIAGSVTDEGLLVCREKS</sequence>
<evidence type="ECO:0000313" key="2">
    <source>
        <dbReference type="EMBL" id="WDI30899.1"/>
    </source>
</evidence>
<reference evidence="2" key="1">
    <citation type="submission" date="2023-02" db="EMBL/GenBank/DDBJ databases">
        <title>Genome sequence of Hyphococcus flavus.</title>
        <authorList>
            <person name="Rong J.-C."/>
            <person name="Zhao Q."/>
            <person name="Yi M."/>
            <person name="Wu J.-Y."/>
        </authorList>
    </citation>
    <scope>NUCLEOTIDE SEQUENCE</scope>
    <source>
        <strain evidence="2">MCCC 1K03223</strain>
    </source>
</reference>
<protein>
    <recommendedName>
        <fullName evidence="4">SMP-30/Gluconolactonase/LRE-like region domain-containing protein</fullName>
    </recommendedName>
</protein>
<dbReference type="PROSITE" id="PS51257">
    <property type="entry name" value="PROKAR_LIPOPROTEIN"/>
    <property type="match status" value="1"/>
</dbReference>
<dbReference type="InterPro" id="IPR051288">
    <property type="entry name" value="Serum_paraoxonase/arylesterase"/>
</dbReference>
<feature type="chain" id="PRO_5041965145" description="SMP-30/Gluconolactonase/LRE-like region domain-containing protein" evidence="1">
    <location>
        <begin position="25"/>
        <end position="356"/>
    </location>
</feature>